<evidence type="ECO:0000313" key="6">
    <source>
        <dbReference type="Proteomes" id="UP000279994"/>
    </source>
</evidence>
<feature type="region of interest" description="Disordered" evidence="3">
    <location>
        <begin position="210"/>
        <end position="247"/>
    </location>
</feature>
<dbReference type="InterPro" id="IPR001647">
    <property type="entry name" value="HTH_TetR"/>
</dbReference>
<dbReference type="GO" id="GO:0000976">
    <property type="term" value="F:transcription cis-regulatory region binding"/>
    <property type="evidence" value="ECO:0007669"/>
    <property type="project" value="TreeGrafter"/>
</dbReference>
<dbReference type="PANTHER" id="PTHR30055:SF226">
    <property type="entry name" value="HTH-TYPE TRANSCRIPTIONAL REGULATOR PKSA"/>
    <property type="match status" value="1"/>
</dbReference>
<evidence type="ECO:0000259" key="4">
    <source>
        <dbReference type="PROSITE" id="PS50977"/>
    </source>
</evidence>
<dbReference type="EMBL" id="RJSF01000040">
    <property type="protein sequence ID" value="RNM13962.1"/>
    <property type="molecule type" value="Genomic_DNA"/>
</dbReference>
<dbReference type="GO" id="GO:0003700">
    <property type="term" value="F:DNA-binding transcription factor activity"/>
    <property type="evidence" value="ECO:0007669"/>
    <property type="project" value="TreeGrafter"/>
</dbReference>
<evidence type="ECO:0000256" key="2">
    <source>
        <dbReference type="PROSITE-ProRule" id="PRU00335"/>
    </source>
</evidence>
<evidence type="ECO:0000256" key="1">
    <source>
        <dbReference type="ARBA" id="ARBA00023125"/>
    </source>
</evidence>
<dbReference type="PRINTS" id="PR00455">
    <property type="entry name" value="HTHTETR"/>
</dbReference>
<feature type="DNA-binding region" description="H-T-H motif" evidence="2">
    <location>
        <begin position="46"/>
        <end position="65"/>
    </location>
</feature>
<dbReference type="Pfam" id="PF17918">
    <property type="entry name" value="TetR_C_15"/>
    <property type="match status" value="1"/>
</dbReference>
<protein>
    <submittedName>
        <fullName evidence="5">TetR/AcrR family transcriptional regulator</fullName>
    </submittedName>
</protein>
<dbReference type="PANTHER" id="PTHR30055">
    <property type="entry name" value="HTH-TYPE TRANSCRIPTIONAL REGULATOR RUTR"/>
    <property type="match status" value="1"/>
</dbReference>
<dbReference type="InterPro" id="IPR009057">
    <property type="entry name" value="Homeodomain-like_sf"/>
</dbReference>
<organism evidence="5 6">
    <name type="scientific">Nocardioides pocheonensis</name>
    <dbReference type="NCBI Taxonomy" id="661485"/>
    <lineage>
        <taxon>Bacteria</taxon>
        <taxon>Bacillati</taxon>
        <taxon>Actinomycetota</taxon>
        <taxon>Actinomycetes</taxon>
        <taxon>Propionibacteriales</taxon>
        <taxon>Nocardioidaceae</taxon>
        <taxon>Nocardioides</taxon>
    </lineage>
</organism>
<feature type="compositionally biased region" description="Low complexity" evidence="3">
    <location>
        <begin position="218"/>
        <end position="239"/>
    </location>
</feature>
<reference evidence="5 6" key="1">
    <citation type="submission" date="2018-11" db="EMBL/GenBank/DDBJ databases">
        <authorList>
            <person name="Li F."/>
        </authorList>
    </citation>
    <scope>NUCLEOTIDE SEQUENCE [LARGE SCALE GENOMIC DNA]</scope>
    <source>
        <strain evidence="5 6">Gsoil 818</strain>
    </source>
</reference>
<dbReference type="InterPro" id="IPR050109">
    <property type="entry name" value="HTH-type_TetR-like_transc_reg"/>
</dbReference>
<dbReference type="Gene3D" id="1.10.357.10">
    <property type="entry name" value="Tetracycline Repressor, domain 2"/>
    <property type="match status" value="1"/>
</dbReference>
<sequence length="247" mass="27143">MSGVTPSPAVPGRRRRPAQVRSRERVEKVLEAASRIVVTSGVEALTTRSIAVAAGIPVASLYQYFADRDAILLALVERDTAEMDEQVRTDLAELEVLSIESIVATTMRAYTKVYARRADFMEIWLRGRTNPAVHDYGRRHNRRTAAELRELAIGAGLARPDLPPAAAELAVEIGDRVFQLAYETDRRGDEFLIREGIAMVTAYLRQYATPAGREGVRRPAGPDGARPPRDGAAPTAPETAPREEDQP</sequence>
<dbReference type="PROSITE" id="PS50977">
    <property type="entry name" value="HTH_TETR_2"/>
    <property type="match status" value="1"/>
</dbReference>
<dbReference type="Proteomes" id="UP000279994">
    <property type="component" value="Unassembled WGS sequence"/>
</dbReference>
<dbReference type="RefSeq" id="WP_123223370.1">
    <property type="nucleotide sequence ID" value="NZ_RJSF01000040.1"/>
</dbReference>
<proteinExistence type="predicted"/>
<comment type="caution">
    <text evidence="5">The sequence shown here is derived from an EMBL/GenBank/DDBJ whole genome shotgun (WGS) entry which is preliminary data.</text>
</comment>
<feature type="domain" description="HTH tetR-type" evidence="4">
    <location>
        <begin position="23"/>
        <end position="83"/>
    </location>
</feature>
<dbReference type="Pfam" id="PF00440">
    <property type="entry name" value="TetR_N"/>
    <property type="match status" value="1"/>
</dbReference>
<keyword evidence="6" id="KW-1185">Reference proteome</keyword>
<gene>
    <name evidence="5" type="ORF">EFL26_13515</name>
</gene>
<dbReference type="OrthoDB" id="5242390at2"/>
<name>A0A3N0GP93_9ACTN</name>
<keyword evidence="1 2" id="KW-0238">DNA-binding</keyword>
<dbReference type="InterPro" id="IPR041669">
    <property type="entry name" value="TetR_C_15"/>
</dbReference>
<dbReference type="SUPFAM" id="SSF46689">
    <property type="entry name" value="Homeodomain-like"/>
    <property type="match status" value="1"/>
</dbReference>
<evidence type="ECO:0000313" key="5">
    <source>
        <dbReference type="EMBL" id="RNM13962.1"/>
    </source>
</evidence>
<evidence type="ECO:0000256" key="3">
    <source>
        <dbReference type="SAM" id="MobiDB-lite"/>
    </source>
</evidence>
<dbReference type="AlphaFoldDB" id="A0A3N0GP93"/>
<accession>A0A3N0GP93</accession>